<organism evidence="1 2">
    <name type="scientific">Meloidogyne incognita</name>
    <name type="common">Southern root-knot nematode worm</name>
    <name type="synonym">Oxyuris incognita</name>
    <dbReference type="NCBI Taxonomy" id="6306"/>
    <lineage>
        <taxon>Eukaryota</taxon>
        <taxon>Metazoa</taxon>
        <taxon>Ecdysozoa</taxon>
        <taxon>Nematoda</taxon>
        <taxon>Chromadorea</taxon>
        <taxon>Rhabditida</taxon>
        <taxon>Tylenchina</taxon>
        <taxon>Tylenchomorpha</taxon>
        <taxon>Tylenchoidea</taxon>
        <taxon>Meloidogynidae</taxon>
        <taxon>Meloidogyninae</taxon>
        <taxon>Meloidogyne</taxon>
        <taxon>Meloidogyne incognita group</taxon>
    </lineage>
</organism>
<reference evidence="2" key="1">
    <citation type="submission" date="2022-11" db="UniProtKB">
        <authorList>
            <consortium name="WormBaseParasite"/>
        </authorList>
    </citation>
    <scope>IDENTIFICATION</scope>
</reference>
<accession>A0A914NMD3</accession>
<dbReference type="AlphaFoldDB" id="A0A914NMD3"/>
<evidence type="ECO:0000313" key="1">
    <source>
        <dbReference type="Proteomes" id="UP000887563"/>
    </source>
</evidence>
<protein>
    <submittedName>
        <fullName evidence="2">Uncharacterized protein</fullName>
    </submittedName>
</protein>
<evidence type="ECO:0000313" key="2">
    <source>
        <dbReference type="WBParaSite" id="Minc3s06098g39325"/>
    </source>
</evidence>
<keyword evidence="1" id="KW-1185">Reference proteome</keyword>
<name>A0A914NMD3_MELIC</name>
<dbReference type="Proteomes" id="UP000887563">
    <property type="component" value="Unplaced"/>
</dbReference>
<proteinExistence type="predicted"/>
<sequence length="98" mass="10892">MNGMTIKAGCLLPFFESCDMLQQIGGDQIRCTSCGFDHCNTITAPYFPGPGGNDGRIPWSVEGPNPYYPGTGRFPQRDCLFHVIFNHKDPLIFSTNNF</sequence>
<dbReference type="WBParaSite" id="Minc3s06098g39325">
    <property type="protein sequence ID" value="Minc3s06098g39325"/>
    <property type="gene ID" value="Minc3s06098g39325"/>
</dbReference>